<keyword evidence="3" id="KW-1185">Reference proteome</keyword>
<keyword evidence="1" id="KW-0732">Signal</keyword>
<name>A0A0A2MKL5_9FLAO</name>
<evidence type="ECO:0000313" key="3">
    <source>
        <dbReference type="Proteomes" id="UP000030121"/>
    </source>
</evidence>
<dbReference type="EMBL" id="JRLW01000014">
    <property type="protein sequence ID" value="KGO88860.1"/>
    <property type="molecule type" value="Genomic_DNA"/>
</dbReference>
<feature type="chain" id="PRO_5001992338" evidence="1">
    <location>
        <begin position="21"/>
        <end position="111"/>
    </location>
</feature>
<dbReference type="RefSeq" id="WP_026979475.1">
    <property type="nucleotide sequence ID" value="NZ_AUCZ01000003.1"/>
</dbReference>
<accession>A0A0A2MKL5</accession>
<dbReference type="AlphaFoldDB" id="A0A0A2MKL5"/>
<organism evidence="2 3">
    <name type="scientific">Flavobacterium suncheonense GH29-5 = DSM 17707</name>
    <dbReference type="NCBI Taxonomy" id="1121899"/>
    <lineage>
        <taxon>Bacteria</taxon>
        <taxon>Pseudomonadati</taxon>
        <taxon>Bacteroidota</taxon>
        <taxon>Flavobacteriia</taxon>
        <taxon>Flavobacteriales</taxon>
        <taxon>Flavobacteriaceae</taxon>
        <taxon>Flavobacterium</taxon>
    </lineage>
</organism>
<evidence type="ECO:0000256" key="1">
    <source>
        <dbReference type="SAM" id="SignalP"/>
    </source>
</evidence>
<dbReference type="OrthoDB" id="1359118at2"/>
<comment type="caution">
    <text evidence="2">The sequence shown here is derived from an EMBL/GenBank/DDBJ whole genome shotgun (WGS) entry which is preliminary data.</text>
</comment>
<gene>
    <name evidence="2" type="ORF">Q764_10605</name>
</gene>
<reference evidence="2 3" key="1">
    <citation type="submission" date="2013-09" db="EMBL/GenBank/DDBJ databases">
        <authorList>
            <person name="Zeng Z."/>
            <person name="Chen C."/>
        </authorList>
    </citation>
    <scope>NUCLEOTIDE SEQUENCE [LARGE SCALE GENOMIC DNA]</scope>
    <source>
        <strain evidence="2 3">GH29-5</strain>
    </source>
</reference>
<dbReference type="Proteomes" id="UP000030121">
    <property type="component" value="Unassembled WGS sequence"/>
</dbReference>
<proteinExistence type="predicted"/>
<protein>
    <submittedName>
        <fullName evidence="2">Uncharacterized protein</fullName>
    </submittedName>
</protein>
<sequence>MKKIIALFVMLFAFSVGMNAQDRSKIEEAARKDVGMLKEIIELDKQTEDALFWLFVKKHDAFAAPDLNEERVKGIAQTIEAKLRATLSDEKIETLIKKDKNLFRQLVANGK</sequence>
<feature type="signal peptide" evidence="1">
    <location>
        <begin position="1"/>
        <end position="20"/>
    </location>
</feature>
<evidence type="ECO:0000313" key="2">
    <source>
        <dbReference type="EMBL" id="KGO88860.1"/>
    </source>
</evidence>